<keyword evidence="5" id="KW-1185">Reference proteome</keyword>
<keyword evidence="2" id="KW-0472">Membrane</keyword>
<keyword evidence="2" id="KW-0812">Transmembrane</keyword>
<gene>
    <name evidence="4" type="ORF">CBF27_06000</name>
</gene>
<dbReference type="EMBL" id="NGKC01000005">
    <property type="protein sequence ID" value="RSU12525.1"/>
    <property type="molecule type" value="Genomic_DNA"/>
</dbReference>
<dbReference type="Pfam" id="PF02517">
    <property type="entry name" value="Rce1-like"/>
    <property type="match status" value="1"/>
</dbReference>
<comment type="caution">
    <text evidence="4">The sequence shown here is derived from an EMBL/GenBank/DDBJ whole genome shotgun (WGS) entry which is preliminary data.</text>
</comment>
<evidence type="ECO:0000256" key="2">
    <source>
        <dbReference type="SAM" id="Phobius"/>
    </source>
</evidence>
<feature type="transmembrane region" description="Helical" evidence="2">
    <location>
        <begin position="104"/>
        <end position="121"/>
    </location>
</feature>
<accession>A0A430AWV4</accession>
<comment type="similarity">
    <text evidence="1">Belongs to the UPF0177 family.</text>
</comment>
<reference evidence="4 5" key="1">
    <citation type="submission" date="2017-05" db="EMBL/GenBank/DDBJ databases">
        <title>Vagococcus spp. assemblies.</title>
        <authorList>
            <person name="Gulvik C.A."/>
        </authorList>
    </citation>
    <scope>NUCLEOTIDE SEQUENCE [LARGE SCALE GENOMIC DNA]</scope>
    <source>
        <strain evidence="4 5">LMG 24798</strain>
    </source>
</reference>
<dbReference type="GO" id="GO:0080120">
    <property type="term" value="P:CAAX-box protein maturation"/>
    <property type="evidence" value="ECO:0007669"/>
    <property type="project" value="UniProtKB-ARBA"/>
</dbReference>
<evidence type="ECO:0000259" key="3">
    <source>
        <dbReference type="Pfam" id="PF02517"/>
    </source>
</evidence>
<organism evidence="4 5">
    <name type="scientific">Vagococcus acidifermentans</name>
    <dbReference type="NCBI Taxonomy" id="564710"/>
    <lineage>
        <taxon>Bacteria</taxon>
        <taxon>Bacillati</taxon>
        <taxon>Bacillota</taxon>
        <taxon>Bacilli</taxon>
        <taxon>Lactobacillales</taxon>
        <taxon>Enterococcaceae</taxon>
        <taxon>Vagococcus</taxon>
    </lineage>
</organism>
<dbReference type="AlphaFoldDB" id="A0A430AWV4"/>
<feature type="transmembrane region" description="Helical" evidence="2">
    <location>
        <begin position="49"/>
        <end position="66"/>
    </location>
</feature>
<dbReference type="InterPro" id="IPR003675">
    <property type="entry name" value="Rce1/LyrA-like_dom"/>
</dbReference>
<name>A0A430AWV4_9ENTE</name>
<proteinExistence type="inferred from homology"/>
<protein>
    <recommendedName>
        <fullName evidence="3">CAAX prenyl protease 2/Lysostaphin resistance protein A-like domain-containing protein</fullName>
    </recommendedName>
</protein>
<feature type="transmembrane region" description="Helical" evidence="2">
    <location>
        <begin position="12"/>
        <end position="29"/>
    </location>
</feature>
<evidence type="ECO:0000256" key="1">
    <source>
        <dbReference type="ARBA" id="ARBA00009067"/>
    </source>
</evidence>
<feature type="domain" description="CAAX prenyl protease 2/Lysostaphin resistance protein A-like" evidence="3">
    <location>
        <begin position="52"/>
        <end position="140"/>
    </location>
</feature>
<sequence>MLSWQDMLHNIIIYCVMLIASVPFLFMYIKSVLDQGGPSSAATSERESLALIFFYFIFQVIVIPVWEETVYRGMFEKFFFDKPFIIKLIASSLIFLVIHVPNSIYLGCYFFIAGCGLYYAFSRHKNLADSIFIHMLHNFILFIPQFLG</sequence>
<evidence type="ECO:0000313" key="5">
    <source>
        <dbReference type="Proteomes" id="UP000286773"/>
    </source>
</evidence>
<feature type="transmembrane region" description="Helical" evidence="2">
    <location>
        <begin position="78"/>
        <end position="98"/>
    </location>
</feature>
<dbReference type="Proteomes" id="UP000286773">
    <property type="component" value="Unassembled WGS sequence"/>
</dbReference>
<dbReference type="GO" id="GO:0004175">
    <property type="term" value="F:endopeptidase activity"/>
    <property type="evidence" value="ECO:0007669"/>
    <property type="project" value="UniProtKB-ARBA"/>
</dbReference>
<keyword evidence="2" id="KW-1133">Transmembrane helix</keyword>
<evidence type="ECO:0000313" key="4">
    <source>
        <dbReference type="EMBL" id="RSU12525.1"/>
    </source>
</evidence>